<dbReference type="GO" id="GO:0005886">
    <property type="term" value="C:plasma membrane"/>
    <property type="evidence" value="ECO:0007669"/>
    <property type="project" value="UniProtKB-SubCell"/>
</dbReference>
<reference evidence="19 22" key="1">
    <citation type="submission" date="2018-02" db="EMBL/GenBank/DDBJ databases">
        <title>Deep subsurface shale carbon reservoir microbial communities from Ohio and West Virginia, USA.</title>
        <authorList>
            <person name="Wrighton K."/>
        </authorList>
    </citation>
    <scope>NUCLEOTIDE SEQUENCE [LARGE SCALE GENOMIC DNA]</scope>
    <source>
        <strain evidence="19 22">UTICA-S1B6</strain>
    </source>
</reference>
<gene>
    <name evidence="15" type="primary">ftsH</name>
    <name evidence="20" type="ORF">B0H24_101461</name>
    <name evidence="19" type="ORF">BY455_12731</name>
</gene>
<dbReference type="InterPro" id="IPR000642">
    <property type="entry name" value="Peptidase_M41"/>
</dbReference>
<dbReference type="FunFam" id="1.10.8.60:FF:000001">
    <property type="entry name" value="ATP-dependent zinc metalloprotease FtsH"/>
    <property type="match status" value="1"/>
</dbReference>
<feature type="binding site" evidence="15">
    <location>
        <position position="540"/>
    </location>
    <ligand>
        <name>Zn(2+)</name>
        <dbReference type="ChEBI" id="CHEBI:29105"/>
        <note>catalytic</note>
    </ligand>
</feature>
<comment type="caution">
    <text evidence="15">Lacks conserved residue(s) required for the propagation of feature annotation.</text>
</comment>
<evidence type="ECO:0000256" key="9">
    <source>
        <dbReference type="ARBA" id="ARBA00022833"/>
    </source>
</evidence>
<comment type="subunit">
    <text evidence="15">Homohexamer.</text>
</comment>
<keyword evidence="22" id="KW-1185">Reference proteome</keyword>
<evidence type="ECO:0000256" key="13">
    <source>
        <dbReference type="ARBA" id="ARBA00023136"/>
    </source>
</evidence>
<dbReference type="CDD" id="cd19501">
    <property type="entry name" value="RecA-like_FtsH"/>
    <property type="match status" value="1"/>
</dbReference>
<keyword evidence="6 15" id="KW-0479">Metal-binding</keyword>
<feature type="transmembrane region" description="Helical" evidence="15">
    <location>
        <begin position="148"/>
        <end position="166"/>
    </location>
</feature>
<evidence type="ECO:0000256" key="4">
    <source>
        <dbReference type="ARBA" id="ARBA00022670"/>
    </source>
</evidence>
<organism evidence="20 21">
    <name type="scientific">Marinobacter persicus</name>
    <dbReference type="NCBI Taxonomy" id="930118"/>
    <lineage>
        <taxon>Bacteria</taxon>
        <taxon>Pseudomonadati</taxon>
        <taxon>Pseudomonadota</taxon>
        <taxon>Gammaproteobacteria</taxon>
        <taxon>Pseudomonadales</taxon>
        <taxon>Marinobacteraceae</taxon>
        <taxon>Marinobacter</taxon>
    </lineage>
</organism>
<dbReference type="HAMAP" id="MF_01458">
    <property type="entry name" value="FtsH"/>
    <property type="match status" value="1"/>
</dbReference>
<dbReference type="InterPro" id="IPR003959">
    <property type="entry name" value="ATPase_AAA_core"/>
</dbReference>
<dbReference type="Gene3D" id="1.10.8.60">
    <property type="match status" value="1"/>
</dbReference>
<dbReference type="EMBL" id="PTIU01000014">
    <property type="protein sequence ID" value="PPK54468.1"/>
    <property type="molecule type" value="Genomic_DNA"/>
</dbReference>
<dbReference type="Gene3D" id="3.30.720.210">
    <property type="match status" value="1"/>
</dbReference>
<evidence type="ECO:0000313" key="20">
    <source>
        <dbReference type="EMBL" id="PPK54468.1"/>
    </source>
</evidence>
<feature type="region of interest" description="Disordered" evidence="17">
    <location>
        <begin position="1"/>
        <end position="37"/>
    </location>
</feature>
<dbReference type="PROSITE" id="PS00674">
    <property type="entry name" value="AAA"/>
    <property type="match status" value="1"/>
</dbReference>
<dbReference type="OrthoDB" id="9809379at2"/>
<dbReference type="EC" id="3.4.24.-" evidence="15"/>
<dbReference type="SMART" id="SM00382">
    <property type="entry name" value="AAA"/>
    <property type="match status" value="1"/>
</dbReference>
<keyword evidence="4 15" id="KW-0645">Protease</keyword>
<dbReference type="GO" id="GO:0008270">
    <property type="term" value="F:zinc ion binding"/>
    <property type="evidence" value="ECO:0007669"/>
    <property type="project" value="UniProtKB-UniRule"/>
</dbReference>
<dbReference type="Proteomes" id="UP000239648">
    <property type="component" value="Unassembled WGS sequence"/>
</dbReference>
<dbReference type="SUPFAM" id="SSF140990">
    <property type="entry name" value="FtsH protease domain-like"/>
    <property type="match status" value="1"/>
</dbReference>
<dbReference type="InterPro" id="IPR027417">
    <property type="entry name" value="P-loop_NTPase"/>
</dbReference>
<keyword evidence="20" id="KW-0132">Cell division</keyword>
<feature type="region of interest" description="Disordered" evidence="17">
    <location>
        <begin position="642"/>
        <end position="664"/>
    </location>
</feature>
<dbReference type="EMBL" id="PTIT01000027">
    <property type="protein sequence ID" value="PPK50386.1"/>
    <property type="molecule type" value="Genomic_DNA"/>
</dbReference>
<dbReference type="FunFam" id="3.40.50.300:FF:000001">
    <property type="entry name" value="ATP-dependent zinc metalloprotease FtsH"/>
    <property type="match status" value="1"/>
</dbReference>
<evidence type="ECO:0000256" key="6">
    <source>
        <dbReference type="ARBA" id="ARBA00022723"/>
    </source>
</evidence>
<dbReference type="GO" id="GO:0004176">
    <property type="term" value="F:ATP-dependent peptidase activity"/>
    <property type="evidence" value="ECO:0007669"/>
    <property type="project" value="InterPro"/>
</dbReference>
<dbReference type="GO" id="GO:0016887">
    <property type="term" value="F:ATP hydrolysis activity"/>
    <property type="evidence" value="ECO:0007669"/>
    <property type="project" value="UniProtKB-UniRule"/>
</dbReference>
<dbReference type="Gene3D" id="3.40.50.300">
    <property type="entry name" value="P-loop containing nucleotide triphosphate hydrolases"/>
    <property type="match status" value="1"/>
</dbReference>
<comment type="cofactor">
    <cofactor evidence="15">
        <name>Zn(2+)</name>
        <dbReference type="ChEBI" id="CHEBI:29105"/>
    </cofactor>
    <text evidence="15">Binds 1 zinc ion per subunit.</text>
</comment>
<dbReference type="InterPro" id="IPR003593">
    <property type="entry name" value="AAA+_ATPase"/>
</dbReference>
<evidence type="ECO:0000259" key="18">
    <source>
        <dbReference type="SMART" id="SM00382"/>
    </source>
</evidence>
<dbReference type="InterPro" id="IPR005936">
    <property type="entry name" value="FtsH"/>
</dbReference>
<evidence type="ECO:0000256" key="8">
    <source>
        <dbReference type="ARBA" id="ARBA00022801"/>
    </source>
</evidence>
<evidence type="ECO:0000313" key="22">
    <source>
        <dbReference type="Proteomes" id="UP000239648"/>
    </source>
</evidence>
<dbReference type="Pfam" id="PF17862">
    <property type="entry name" value="AAA_lid_3"/>
    <property type="match status" value="1"/>
</dbReference>
<keyword evidence="8 15" id="KW-0378">Hydrolase</keyword>
<feature type="domain" description="AAA+ ATPase" evidence="18">
    <location>
        <begin position="235"/>
        <end position="374"/>
    </location>
</feature>
<evidence type="ECO:0000256" key="7">
    <source>
        <dbReference type="ARBA" id="ARBA00022741"/>
    </source>
</evidence>
<dbReference type="AlphaFoldDB" id="A0A2S6G640"/>
<comment type="subcellular location">
    <subcellularLocation>
        <location evidence="15">Cell membrane</location>
        <topology evidence="15">Multi-pass membrane protein</topology>
        <orientation evidence="15">Cytoplasmic side</orientation>
    </subcellularLocation>
    <subcellularLocation>
        <location evidence="1">Membrane</location>
    </subcellularLocation>
</comment>
<keyword evidence="9 15" id="KW-0862">Zinc</keyword>
<evidence type="ECO:0000313" key="19">
    <source>
        <dbReference type="EMBL" id="PPK50386.1"/>
    </source>
</evidence>
<keyword evidence="7 15" id="KW-0547">Nucleotide-binding</keyword>
<comment type="caution">
    <text evidence="20">The sequence shown here is derived from an EMBL/GenBank/DDBJ whole genome shotgun (WGS) entry which is preliminary data.</text>
</comment>
<feature type="binding site" evidence="15">
    <location>
        <begin position="243"/>
        <end position="250"/>
    </location>
    <ligand>
        <name>ATP</name>
        <dbReference type="ChEBI" id="CHEBI:30616"/>
    </ligand>
</feature>
<dbReference type="Gene3D" id="1.20.58.760">
    <property type="entry name" value="Peptidase M41"/>
    <property type="match status" value="1"/>
</dbReference>
<dbReference type="GO" id="GO:0006508">
    <property type="term" value="P:proteolysis"/>
    <property type="evidence" value="ECO:0007669"/>
    <property type="project" value="UniProtKB-KW"/>
</dbReference>
<comment type="similarity">
    <text evidence="16">Belongs to the AAA ATPase family.</text>
</comment>
<sequence length="664" mass="73818">MRVRAYRSEQSPKQSQHDDEGPRKPSDPMVEPGQKNQPPQWLRVVNFLLLTFLIFYAVEMLTQSNAQELTFTEFRERVTSGQVSEVTIEGHQVRGMLKATEGSSDASGEQPFQSYVPEVGETRIVELLEQNNVPITAKESGPDLLSRLLVNFLPWLIIFGIFLYIWQRVARQMTSQQGGGGLFSMGKNKAKRFREDDPQKTFADIAGSDNAKKDLTEIVDYLKNPSYYQRLGAKLPRGVLMVGPPGTGKTLMARAVAGEAGVPFYSISGSEFIEMFVGVGASRVRNMFEEARKESPAIIFIDELDAIGRSRGAGVGGGHDEREQTLNQILSEMDGFSPHETVVVMAATNRPDVLDPALLRPGRFDRKVTLDRPHREARERILGIHTKSKPLSDDVDLAAVARRTVGFSGADLENLANEAALFAGREESQLIEPRHFDLARDKILMGAEREQVLSDDEKRVIAFHESGHALTALLFPKADPLEKVTIIPRGQALGLTEQAPDEDRLNMSASYARDRIAVMLGGRASEQLIFNEVSSGAENDIEQATKLARRMVSRWGMSDVIGPVSVSSSQEEVFLGHEISRERDFSEATAEKIDDEVRKLIMGIEKDVAQRLADNRKRLERLATTLLEEETLEAKEIQSLLDIDDQAGQSEKQGSVDGKQENQD</sequence>
<dbReference type="RefSeq" id="WP_104416383.1">
    <property type="nucleotide sequence ID" value="NZ_PTIT01000027.1"/>
</dbReference>
<evidence type="ECO:0000256" key="2">
    <source>
        <dbReference type="ARBA" id="ARBA00010044"/>
    </source>
</evidence>
<evidence type="ECO:0000256" key="12">
    <source>
        <dbReference type="ARBA" id="ARBA00023049"/>
    </source>
</evidence>
<dbReference type="InterPro" id="IPR041569">
    <property type="entry name" value="AAA_lid_3"/>
</dbReference>
<keyword evidence="12 15" id="KW-0482">Metalloprotease</keyword>
<dbReference type="Pfam" id="PF00004">
    <property type="entry name" value="AAA"/>
    <property type="match status" value="1"/>
</dbReference>
<dbReference type="GO" id="GO:0004222">
    <property type="term" value="F:metalloendopeptidase activity"/>
    <property type="evidence" value="ECO:0007669"/>
    <property type="project" value="InterPro"/>
</dbReference>
<evidence type="ECO:0000256" key="14">
    <source>
        <dbReference type="ARBA" id="ARBA00061570"/>
    </source>
</evidence>
<comment type="function">
    <text evidence="15">Acts as a processive, ATP-dependent zinc metallopeptidase for both cytoplasmic and membrane proteins. Plays a role in the quality control of integral membrane proteins.</text>
</comment>
<dbReference type="Proteomes" id="UP000239446">
    <property type="component" value="Unassembled WGS sequence"/>
</dbReference>
<protein>
    <recommendedName>
        <fullName evidence="15">ATP-dependent zinc metalloprotease FtsH</fullName>
        <ecNumber evidence="15">3.4.24.-</ecNumber>
    </recommendedName>
</protein>
<evidence type="ECO:0000256" key="5">
    <source>
        <dbReference type="ARBA" id="ARBA00022692"/>
    </source>
</evidence>
<feature type="binding site" evidence="15">
    <location>
        <position position="468"/>
    </location>
    <ligand>
        <name>Zn(2+)</name>
        <dbReference type="ChEBI" id="CHEBI:29105"/>
        <note>catalytic</note>
    </ligand>
</feature>
<dbReference type="Pfam" id="PF01434">
    <property type="entry name" value="Peptidase_M41"/>
    <property type="match status" value="1"/>
</dbReference>
<evidence type="ECO:0000256" key="15">
    <source>
        <dbReference type="HAMAP-Rule" id="MF_01458"/>
    </source>
</evidence>
<proteinExistence type="inferred from homology"/>
<dbReference type="GO" id="GO:0051301">
    <property type="term" value="P:cell division"/>
    <property type="evidence" value="ECO:0007669"/>
    <property type="project" value="UniProtKB-KW"/>
</dbReference>
<keyword evidence="13 15" id="KW-0472">Membrane</keyword>
<dbReference type="Pfam" id="PF06480">
    <property type="entry name" value="FtsH_ext"/>
    <property type="match status" value="1"/>
</dbReference>
<dbReference type="GO" id="GO:0005524">
    <property type="term" value="F:ATP binding"/>
    <property type="evidence" value="ECO:0007669"/>
    <property type="project" value="UniProtKB-UniRule"/>
</dbReference>
<dbReference type="InterPro" id="IPR037219">
    <property type="entry name" value="Peptidase_M41-like"/>
</dbReference>
<keyword evidence="11 15" id="KW-1133">Transmembrane helix</keyword>
<keyword evidence="3 15" id="KW-1003">Cell membrane</keyword>
<evidence type="ECO:0000256" key="11">
    <source>
        <dbReference type="ARBA" id="ARBA00022989"/>
    </source>
</evidence>
<comment type="similarity">
    <text evidence="2 15">In the C-terminal section; belongs to the peptidase M41 family.</text>
</comment>
<feature type="active site" evidence="15">
    <location>
        <position position="465"/>
    </location>
</feature>
<dbReference type="NCBIfam" id="TIGR01241">
    <property type="entry name" value="FtsH_fam"/>
    <property type="match status" value="1"/>
</dbReference>
<evidence type="ECO:0000256" key="3">
    <source>
        <dbReference type="ARBA" id="ARBA00022475"/>
    </source>
</evidence>
<keyword evidence="20" id="KW-0131">Cell cycle</keyword>
<comment type="similarity">
    <text evidence="14 15">In the central section; belongs to the AAA ATPase family.</text>
</comment>
<evidence type="ECO:0000256" key="1">
    <source>
        <dbReference type="ARBA" id="ARBA00004370"/>
    </source>
</evidence>
<evidence type="ECO:0000256" key="16">
    <source>
        <dbReference type="RuleBase" id="RU003651"/>
    </source>
</evidence>
<dbReference type="SUPFAM" id="SSF52540">
    <property type="entry name" value="P-loop containing nucleoside triphosphate hydrolases"/>
    <property type="match status" value="1"/>
</dbReference>
<name>A0A2S6G640_9GAMM</name>
<dbReference type="FunFam" id="1.20.58.760:FF:000001">
    <property type="entry name" value="ATP-dependent zinc metalloprotease FtsH"/>
    <property type="match status" value="1"/>
</dbReference>
<dbReference type="PANTHER" id="PTHR23076:SF97">
    <property type="entry name" value="ATP-DEPENDENT ZINC METALLOPROTEASE YME1L1"/>
    <property type="match status" value="1"/>
</dbReference>
<feature type="compositionally biased region" description="Basic and acidic residues" evidence="17">
    <location>
        <begin position="15"/>
        <end position="26"/>
    </location>
</feature>
<evidence type="ECO:0000256" key="17">
    <source>
        <dbReference type="SAM" id="MobiDB-lite"/>
    </source>
</evidence>
<keyword evidence="10 15" id="KW-0067">ATP-binding</keyword>
<evidence type="ECO:0000256" key="10">
    <source>
        <dbReference type="ARBA" id="ARBA00022840"/>
    </source>
</evidence>
<dbReference type="InterPro" id="IPR003960">
    <property type="entry name" value="ATPase_AAA_CS"/>
</dbReference>
<reference evidence="20 21" key="2">
    <citation type="submission" date="2018-02" db="EMBL/GenBank/DDBJ databases">
        <title>Subsurface microbial communities from deep shales in Ohio and West Virginia, USA.</title>
        <authorList>
            <person name="Wrighton K."/>
        </authorList>
    </citation>
    <scope>NUCLEOTIDE SEQUENCE [LARGE SCALE GENOMIC DNA]</scope>
    <source>
        <strain evidence="20 21">UTICA-S1B9</strain>
    </source>
</reference>
<feature type="binding site" evidence="15">
    <location>
        <position position="464"/>
    </location>
    <ligand>
        <name>Zn(2+)</name>
        <dbReference type="ChEBI" id="CHEBI:29105"/>
        <note>catalytic</note>
    </ligand>
</feature>
<keyword evidence="5 15" id="KW-0812">Transmembrane</keyword>
<dbReference type="GO" id="GO:0030163">
    <property type="term" value="P:protein catabolic process"/>
    <property type="evidence" value="ECO:0007669"/>
    <property type="project" value="UniProtKB-UniRule"/>
</dbReference>
<evidence type="ECO:0000313" key="21">
    <source>
        <dbReference type="Proteomes" id="UP000239446"/>
    </source>
</evidence>
<dbReference type="InterPro" id="IPR011546">
    <property type="entry name" value="Pept_M41_FtsH_extracell"/>
</dbReference>
<accession>A0A2S6G640</accession>
<dbReference type="PANTHER" id="PTHR23076">
    <property type="entry name" value="METALLOPROTEASE M41 FTSH"/>
    <property type="match status" value="1"/>
</dbReference>